<dbReference type="KEGG" id="cre:CHLRE_06g301802v5"/>
<dbReference type="EMBL" id="CM008967">
    <property type="protein sequence ID" value="PNW82975.1"/>
    <property type="molecule type" value="Genomic_DNA"/>
</dbReference>
<dbReference type="Proteomes" id="UP000006906">
    <property type="component" value="Chromosome 6"/>
</dbReference>
<evidence type="ECO:0000313" key="2">
    <source>
        <dbReference type="EMBL" id="PNW82975.1"/>
    </source>
</evidence>
<dbReference type="GeneID" id="66053865"/>
<feature type="region of interest" description="Disordered" evidence="1">
    <location>
        <begin position="1"/>
        <end position="226"/>
    </location>
</feature>
<dbReference type="PRINTS" id="PR01217">
    <property type="entry name" value="PRICHEXTENSN"/>
</dbReference>
<dbReference type="InParanoid" id="A0A2K3DR02"/>
<evidence type="ECO:0000313" key="3">
    <source>
        <dbReference type="Proteomes" id="UP000006906"/>
    </source>
</evidence>
<dbReference type="OrthoDB" id="561004at2759"/>
<keyword evidence="3" id="KW-1185">Reference proteome</keyword>
<feature type="compositionally biased region" description="Pro residues" evidence="1">
    <location>
        <begin position="183"/>
        <end position="222"/>
    </location>
</feature>
<sequence>MPPNPNTRPAIYGPDSTHEATGYYGGPPPAAALTYPPRAPTYSPHSLPPAAYPLGGGGGSGAGGSYPPPGYVSYVAPPPAPRPPLYQPQPPGGGAGRYGSPLPGTYPPGGGGDAGGAGAGEYGGTGSGRYGGGGDNRPPLPAADAHPAPRPPLRMPAPAPAPTPAPAPAHPRPSFPSTQAASPSPPPPPSPPSPMPPPLPLDPAPPPAAPGAPAAPQPPWPPTQSRRLEGVLLSTPSDRGTAYLLQVNATYLVGITAPSGQVVEAMLAAQLRPGAPVWLQCAFEAVTRVCFSLEALGRAPGSAAGGAVGSGAASPPPPPPAALLTAGLAGSLRVMAASVSLRCGPGADWPPGGSLSEVRAQLHTAVDALSGCSRGAFSPQLDLVDLHLSCSRDDDRQLFTGRCDELRMSQALTDRLQQQLQPLGNGSSSGDDSSGSSSSYSGSGDVAAWLFVLPLGVGSLCSWRGGAGAWCCCRRSRGAAFT</sequence>
<dbReference type="PaxDb" id="3055-EDP05156"/>
<organism evidence="2 3">
    <name type="scientific">Chlamydomonas reinhardtii</name>
    <name type="common">Chlamydomonas smithii</name>
    <dbReference type="NCBI Taxonomy" id="3055"/>
    <lineage>
        <taxon>Eukaryota</taxon>
        <taxon>Viridiplantae</taxon>
        <taxon>Chlorophyta</taxon>
        <taxon>core chlorophytes</taxon>
        <taxon>Chlorophyceae</taxon>
        <taxon>CS clade</taxon>
        <taxon>Chlamydomonadales</taxon>
        <taxon>Chlamydomonadaceae</taxon>
        <taxon>Chlamydomonas</taxon>
    </lineage>
</organism>
<reference evidence="2 3" key="1">
    <citation type="journal article" date="2007" name="Science">
        <title>The Chlamydomonas genome reveals the evolution of key animal and plant functions.</title>
        <authorList>
            <person name="Merchant S.S."/>
            <person name="Prochnik S.E."/>
            <person name="Vallon O."/>
            <person name="Harris E.H."/>
            <person name="Karpowicz S.J."/>
            <person name="Witman G.B."/>
            <person name="Terry A."/>
            <person name="Salamov A."/>
            <person name="Fritz-Laylin L.K."/>
            <person name="Marechal-Drouard L."/>
            <person name="Marshall W.F."/>
            <person name="Qu L.H."/>
            <person name="Nelson D.R."/>
            <person name="Sanderfoot A.A."/>
            <person name="Spalding M.H."/>
            <person name="Kapitonov V.V."/>
            <person name="Ren Q."/>
            <person name="Ferris P."/>
            <person name="Lindquist E."/>
            <person name="Shapiro H."/>
            <person name="Lucas S.M."/>
            <person name="Grimwood J."/>
            <person name="Schmutz J."/>
            <person name="Cardol P."/>
            <person name="Cerutti H."/>
            <person name="Chanfreau G."/>
            <person name="Chen C.L."/>
            <person name="Cognat V."/>
            <person name="Croft M.T."/>
            <person name="Dent R."/>
            <person name="Dutcher S."/>
            <person name="Fernandez E."/>
            <person name="Fukuzawa H."/>
            <person name="Gonzalez-Ballester D."/>
            <person name="Gonzalez-Halphen D."/>
            <person name="Hallmann A."/>
            <person name="Hanikenne M."/>
            <person name="Hippler M."/>
            <person name="Inwood W."/>
            <person name="Jabbari K."/>
            <person name="Kalanon M."/>
            <person name="Kuras R."/>
            <person name="Lefebvre P.A."/>
            <person name="Lemaire S.D."/>
            <person name="Lobanov A.V."/>
            <person name="Lohr M."/>
            <person name="Manuell A."/>
            <person name="Meier I."/>
            <person name="Mets L."/>
            <person name="Mittag M."/>
            <person name="Mittelmeier T."/>
            <person name="Moroney J.V."/>
            <person name="Moseley J."/>
            <person name="Napoli C."/>
            <person name="Nedelcu A.M."/>
            <person name="Niyogi K."/>
            <person name="Novoselov S.V."/>
            <person name="Paulsen I.T."/>
            <person name="Pazour G."/>
            <person name="Purton S."/>
            <person name="Ral J.P."/>
            <person name="Riano-Pachon D.M."/>
            <person name="Riekhof W."/>
            <person name="Rymarquis L."/>
            <person name="Schroda M."/>
            <person name="Stern D."/>
            <person name="Umen J."/>
            <person name="Willows R."/>
            <person name="Wilson N."/>
            <person name="Zimmer S.L."/>
            <person name="Allmer J."/>
            <person name="Balk J."/>
            <person name="Bisova K."/>
            <person name="Chen C.J."/>
            <person name="Elias M."/>
            <person name="Gendler K."/>
            <person name="Hauser C."/>
            <person name="Lamb M.R."/>
            <person name="Ledford H."/>
            <person name="Long J.C."/>
            <person name="Minagawa J."/>
            <person name="Page M.D."/>
            <person name="Pan J."/>
            <person name="Pootakham W."/>
            <person name="Roje S."/>
            <person name="Rose A."/>
            <person name="Stahlberg E."/>
            <person name="Terauchi A.M."/>
            <person name="Yang P."/>
            <person name="Ball S."/>
            <person name="Bowler C."/>
            <person name="Dieckmann C.L."/>
            <person name="Gladyshev V.N."/>
            <person name="Green P."/>
            <person name="Jorgensen R."/>
            <person name="Mayfield S."/>
            <person name="Mueller-Roeber B."/>
            <person name="Rajamani S."/>
            <person name="Sayre R.T."/>
            <person name="Brokstein P."/>
            <person name="Dubchak I."/>
            <person name="Goodstein D."/>
            <person name="Hornick L."/>
            <person name="Huang Y.W."/>
            <person name="Jhaveri J."/>
            <person name="Luo Y."/>
            <person name="Martinez D."/>
            <person name="Ngau W.C."/>
            <person name="Otillar B."/>
            <person name="Poliakov A."/>
            <person name="Porter A."/>
            <person name="Szajkowski L."/>
            <person name="Werner G."/>
            <person name="Zhou K."/>
            <person name="Grigoriev I.V."/>
            <person name="Rokhsar D.S."/>
            <person name="Grossman A.R."/>
        </authorList>
    </citation>
    <scope>NUCLEOTIDE SEQUENCE [LARGE SCALE GENOMIC DNA]</scope>
    <source>
        <strain evidence="3">CC-503</strain>
    </source>
</reference>
<evidence type="ECO:0000256" key="1">
    <source>
        <dbReference type="SAM" id="MobiDB-lite"/>
    </source>
</evidence>
<feature type="compositionally biased region" description="Pro residues" evidence="1">
    <location>
        <begin position="148"/>
        <end position="174"/>
    </location>
</feature>
<dbReference type="RefSeq" id="XP_042924323.1">
    <property type="nucleotide sequence ID" value="XM_043063617.1"/>
</dbReference>
<name>A0A2K3DR02_CHLRE</name>
<feature type="compositionally biased region" description="Gly residues" evidence="1">
    <location>
        <begin position="54"/>
        <end position="64"/>
    </location>
</feature>
<accession>A0A2K3DR02</accession>
<protein>
    <submittedName>
        <fullName evidence="2">Uncharacterized protein</fullName>
    </submittedName>
</protein>
<proteinExistence type="predicted"/>
<dbReference type="Gramene" id="PNW82975">
    <property type="protein sequence ID" value="PNW82975"/>
    <property type="gene ID" value="CHLRE_06g301802v5"/>
</dbReference>
<feature type="compositionally biased region" description="Pro residues" evidence="1">
    <location>
        <begin position="66"/>
        <end position="91"/>
    </location>
</feature>
<dbReference type="AlphaFoldDB" id="A0A2K3DR02"/>
<dbReference type="ExpressionAtlas" id="A0A2K3DR02">
    <property type="expression patterns" value="baseline"/>
</dbReference>
<feature type="compositionally biased region" description="Gly residues" evidence="1">
    <location>
        <begin position="107"/>
        <end position="135"/>
    </location>
</feature>
<gene>
    <name evidence="2" type="ORF">CHLRE_06g301802v5</name>
</gene>